<proteinExistence type="predicted"/>
<reference evidence="1" key="1">
    <citation type="submission" date="2014-11" db="EMBL/GenBank/DDBJ databases">
        <authorList>
            <person name="Amaro Gonzalez C."/>
        </authorList>
    </citation>
    <scope>NUCLEOTIDE SEQUENCE</scope>
</reference>
<organism evidence="1">
    <name type="scientific">Anguilla anguilla</name>
    <name type="common">European freshwater eel</name>
    <name type="synonym">Muraena anguilla</name>
    <dbReference type="NCBI Taxonomy" id="7936"/>
    <lineage>
        <taxon>Eukaryota</taxon>
        <taxon>Metazoa</taxon>
        <taxon>Chordata</taxon>
        <taxon>Craniata</taxon>
        <taxon>Vertebrata</taxon>
        <taxon>Euteleostomi</taxon>
        <taxon>Actinopterygii</taxon>
        <taxon>Neopterygii</taxon>
        <taxon>Teleostei</taxon>
        <taxon>Anguilliformes</taxon>
        <taxon>Anguillidae</taxon>
        <taxon>Anguilla</taxon>
    </lineage>
</organism>
<protein>
    <submittedName>
        <fullName evidence="1">Uncharacterized protein</fullName>
    </submittedName>
</protein>
<dbReference type="EMBL" id="GBXM01083390">
    <property type="protein sequence ID" value="JAH25187.1"/>
    <property type="molecule type" value="Transcribed_RNA"/>
</dbReference>
<evidence type="ECO:0000313" key="1">
    <source>
        <dbReference type="EMBL" id="JAH25187.1"/>
    </source>
</evidence>
<sequence>MTALRNTGNRVEVNSISIRSRGKPLVVRYRQVSICELNLN</sequence>
<name>A0A0E9R8R6_ANGAN</name>
<dbReference type="AlphaFoldDB" id="A0A0E9R8R6"/>
<accession>A0A0E9R8R6</accession>
<reference evidence="1" key="2">
    <citation type="journal article" date="2015" name="Fish Shellfish Immunol.">
        <title>Early steps in the European eel (Anguilla anguilla)-Vibrio vulnificus interaction in the gills: Role of the RtxA13 toxin.</title>
        <authorList>
            <person name="Callol A."/>
            <person name="Pajuelo D."/>
            <person name="Ebbesson L."/>
            <person name="Teles M."/>
            <person name="MacKenzie S."/>
            <person name="Amaro C."/>
        </authorList>
    </citation>
    <scope>NUCLEOTIDE SEQUENCE</scope>
</reference>